<gene>
    <name evidence="1" type="ORF">L210DRAFT_3646183</name>
</gene>
<proteinExistence type="predicted"/>
<name>A0AAD4BUB1_BOLED</name>
<dbReference type="AlphaFoldDB" id="A0AAD4BUB1"/>
<protein>
    <submittedName>
        <fullName evidence="1">Uncharacterized protein</fullName>
    </submittedName>
</protein>
<accession>A0AAD4BUB1</accession>
<evidence type="ECO:0000313" key="1">
    <source>
        <dbReference type="EMBL" id="KAF8439415.1"/>
    </source>
</evidence>
<organism evidence="1 2">
    <name type="scientific">Boletus edulis BED1</name>
    <dbReference type="NCBI Taxonomy" id="1328754"/>
    <lineage>
        <taxon>Eukaryota</taxon>
        <taxon>Fungi</taxon>
        <taxon>Dikarya</taxon>
        <taxon>Basidiomycota</taxon>
        <taxon>Agaricomycotina</taxon>
        <taxon>Agaricomycetes</taxon>
        <taxon>Agaricomycetidae</taxon>
        <taxon>Boletales</taxon>
        <taxon>Boletineae</taxon>
        <taxon>Boletaceae</taxon>
        <taxon>Boletoideae</taxon>
        <taxon>Boletus</taxon>
    </lineage>
</organism>
<dbReference type="EMBL" id="WHUW01000014">
    <property type="protein sequence ID" value="KAF8439415.1"/>
    <property type="molecule type" value="Genomic_DNA"/>
</dbReference>
<dbReference type="Proteomes" id="UP001194468">
    <property type="component" value="Unassembled WGS sequence"/>
</dbReference>
<sequence>MTCAEGSGAMAALGVSIQKAKVMIRKVLLHAKAMSGLWITGINSFQAVTCAFHTPFMEWQEQLFKEWIAVTPLSQGTKTHFVSVTSMTDGRWLDRDLNISYWYNICHPVLSRTAINKISSDEGPNGV</sequence>
<dbReference type="SUPFAM" id="SSF52151">
    <property type="entry name" value="FabD/lysophospholipase-like"/>
    <property type="match status" value="1"/>
</dbReference>
<reference evidence="1" key="1">
    <citation type="submission" date="2019-10" db="EMBL/GenBank/DDBJ databases">
        <authorList>
            <consortium name="DOE Joint Genome Institute"/>
            <person name="Kuo A."/>
            <person name="Miyauchi S."/>
            <person name="Kiss E."/>
            <person name="Drula E."/>
            <person name="Kohler A."/>
            <person name="Sanchez-Garcia M."/>
            <person name="Andreopoulos B."/>
            <person name="Barry K.W."/>
            <person name="Bonito G."/>
            <person name="Buee M."/>
            <person name="Carver A."/>
            <person name="Chen C."/>
            <person name="Cichocki N."/>
            <person name="Clum A."/>
            <person name="Culley D."/>
            <person name="Crous P.W."/>
            <person name="Fauchery L."/>
            <person name="Girlanda M."/>
            <person name="Hayes R."/>
            <person name="Keri Z."/>
            <person name="LaButti K."/>
            <person name="Lipzen A."/>
            <person name="Lombard V."/>
            <person name="Magnuson J."/>
            <person name="Maillard F."/>
            <person name="Morin E."/>
            <person name="Murat C."/>
            <person name="Nolan M."/>
            <person name="Ohm R."/>
            <person name="Pangilinan J."/>
            <person name="Pereira M."/>
            <person name="Perotto S."/>
            <person name="Peter M."/>
            <person name="Riley R."/>
            <person name="Sitrit Y."/>
            <person name="Stielow B."/>
            <person name="Szollosi G."/>
            <person name="Zifcakova L."/>
            <person name="Stursova M."/>
            <person name="Spatafora J.W."/>
            <person name="Tedersoo L."/>
            <person name="Vaario L.-M."/>
            <person name="Yamada A."/>
            <person name="Yan M."/>
            <person name="Wang P."/>
            <person name="Xu J."/>
            <person name="Bruns T."/>
            <person name="Baldrian P."/>
            <person name="Vilgalys R."/>
            <person name="Henrissat B."/>
            <person name="Grigoriev I.V."/>
            <person name="Hibbett D."/>
            <person name="Nagy L.G."/>
            <person name="Martin F.M."/>
        </authorList>
    </citation>
    <scope>NUCLEOTIDE SEQUENCE</scope>
    <source>
        <strain evidence="1">BED1</strain>
    </source>
</reference>
<dbReference type="InterPro" id="IPR016035">
    <property type="entry name" value="Acyl_Trfase/lysoPLipase"/>
</dbReference>
<evidence type="ECO:0000313" key="2">
    <source>
        <dbReference type="Proteomes" id="UP001194468"/>
    </source>
</evidence>
<keyword evidence="2" id="KW-1185">Reference proteome</keyword>
<reference evidence="1" key="2">
    <citation type="journal article" date="2020" name="Nat. Commun.">
        <title>Large-scale genome sequencing of mycorrhizal fungi provides insights into the early evolution of symbiotic traits.</title>
        <authorList>
            <person name="Miyauchi S."/>
            <person name="Kiss E."/>
            <person name="Kuo A."/>
            <person name="Drula E."/>
            <person name="Kohler A."/>
            <person name="Sanchez-Garcia M."/>
            <person name="Morin E."/>
            <person name="Andreopoulos B."/>
            <person name="Barry K.W."/>
            <person name="Bonito G."/>
            <person name="Buee M."/>
            <person name="Carver A."/>
            <person name="Chen C."/>
            <person name="Cichocki N."/>
            <person name="Clum A."/>
            <person name="Culley D."/>
            <person name="Crous P.W."/>
            <person name="Fauchery L."/>
            <person name="Girlanda M."/>
            <person name="Hayes R.D."/>
            <person name="Keri Z."/>
            <person name="LaButti K."/>
            <person name="Lipzen A."/>
            <person name="Lombard V."/>
            <person name="Magnuson J."/>
            <person name="Maillard F."/>
            <person name="Murat C."/>
            <person name="Nolan M."/>
            <person name="Ohm R.A."/>
            <person name="Pangilinan J."/>
            <person name="Pereira M.F."/>
            <person name="Perotto S."/>
            <person name="Peter M."/>
            <person name="Pfister S."/>
            <person name="Riley R."/>
            <person name="Sitrit Y."/>
            <person name="Stielow J.B."/>
            <person name="Szollosi G."/>
            <person name="Zifcakova L."/>
            <person name="Stursova M."/>
            <person name="Spatafora J.W."/>
            <person name="Tedersoo L."/>
            <person name="Vaario L.M."/>
            <person name="Yamada A."/>
            <person name="Yan M."/>
            <person name="Wang P."/>
            <person name="Xu J."/>
            <person name="Bruns T."/>
            <person name="Baldrian P."/>
            <person name="Vilgalys R."/>
            <person name="Dunand C."/>
            <person name="Henrissat B."/>
            <person name="Grigoriev I.V."/>
            <person name="Hibbett D."/>
            <person name="Nagy L.G."/>
            <person name="Martin F.M."/>
        </authorList>
    </citation>
    <scope>NUCLEOTIDE SEQUENCE</scope>
    <source>
        <strain evidence="1">BED1</strain>
    </source>
</reference>
<comment type="caution">
    <text evidence="1">The sequence shown here is derived from an EMBL/GenBank/DDBJ whole genome shotgun (WGS) entry which is preliminary data.</text>
</comment>